<keyword evidence="10 16" id="KW-0802">TPR repeat</keyword>
<keyword evidence="9" id="KW-0677">Repeat</keyword>
<evidence type="ECO:0000256" key="14">
    <source>
        <dbReference type="ARBA" id="ARBA00045085"/>
    </source>
</evidence>
<dbReference type="EMBL" id="JAQQBR010000001">
    <property type="protein sequence ID" value="KAK0182534.1"/>
    <property type="molecule type" value="Genomic_DNA"/>
</dbReference>
<dbReference type="PANTHER" id="PTHR44227:SF3">
    <property type="entry name" value="PROTEIN O-MANNOSYL-TRANSFERASE TMTC4"/>
    <property type="match status" value="1"/>
</dbReference>
<feature type="domain" description="DUF1736" evidence="18">
    <location>
        <begin position="271"/>
        <end position="343"/>
    </location>
</feature>
<sequence length="720" mass="83414">MNLKLNYNLPAVPESFALLLIFIASLCCINSYDGSFAFDDSPAIINNPDVTSRPLSRLFENDFWGNKLTHKQSHRSYRPFTILTFRFHHWIRGQLNPVDFHIANLVLHTLACLLTYFVYKKLLSKDDQYLAFYSTTLFAVHPVHCEAVSGIVGRADILCTIFVWLSIFFYDRCIHLQNKYTFAGNLIGCTLCITAAMLCKETGITAIGLCFCYEFIIVHKKNIYNLSRIFKHQSCWDFYVNIIKTRAFIRFFILSIAGIILLAIRFGLMGFSAPTFQSIDNPASFINNFFLRCINYQYIYLLNMWLLICPHWLSFDWSMGCVPLINDWDIRIIPIILFWLVLIMMIVQSLILKPKSREMRHVAIGLCLMIIPFLPASNIFFTVGFVLAERTLYLPSAGYCFIISVGLKKLSHRFLTSRIILIMYILLIIFWFSRSWMRSEQWRNEISLFHSALSVCPRNAKVHYNVAKIASDLGNITMAESEYRKALRLNPDYAQAMNNLGNLLKDQEQYQEAKILLTRAVELQTDFAAAWMNLGIVLAALKEYDKSEECYRTSLFHRKNCPDCYYNLGLLFMERKEYSKALDAWDQAIQRDTLHRRAWTNTIRLLDDLGMAEKALDKGKIAMGLFQNDPTIHLNVANILGKLERFSEAEVEFQHAAALDNTNPTIYTNLGVLYHRWNKLAQAKEMYIKALKINPNAQSAKKNLKKLMKLLRKSNYIHDK</sequence>
<feature type="transmembrane region" description="Helical" evidence="17">
    <location>
        <begin position="419"/>
        <end position="437"/>
    </location>
</feature>
<evidence type="ECO:0000256" key="6">
    <source>
        <dbReference type="ARBA" id="ARBA00012839"/>
    </source>
</evidence>
<dbReference type="AlphaFoldDB" id="A0AA39G6N1"/>
<feature type="repeat" description="TPR" evidence="16">
    <location>
        <begin position="562"/>
        <end position="595"/>
    </location>
</feature>
<keyword evidence="7" id="KW-0808">Transferase</keyword>
<comment type="catalytic activity">
    <reaction evidence="15">
        <text>a di-trans,poly-cis-dolichyl beta-D-mannosyl phosphate + L-seryl-[protein] = 3-O-(alpha-D-mannosyl)-L-seryl-[protein] + a di-trans,poly-cis-dolichyl phosphate + H(+)</text>
        <dbReference type="Rhea" id="RHEA:17377"/>
        <dbReference type="Rhea" id="RHEA-COMP:9863"/>
        <dbReference type="Rhea" id="RHEA-COMP:13546"/>
        <dbReference type="Rhea" id="RHEA-COMP:19498"/>
        <dbReference type="Rhea" id="RHEA-COMP:19501"/>
        <dbReference type="ChEBI" id="CHEBI:15378"/>
        <dbReference type="ChEBI" id="CHEBI:29999"/>
        <dbReference type="ChEBI" id="CHEBI:57683"/>
        <dbReference type="ChEBI" id="CHEBI:58211"/>
        <dbReference type="ChEBI" id="CHEBI:137321"/>
        <dbReference type="EC" id="2.4.1.109"/>
    </reaction>
</comment>
<dbReference type="SUPFAM" id="SSF48452">
    <property type="entry name" value="TPR-like"/>
    <property type="match status" value="2"/>
</dbReference>
<evidence type="ECO:0000256" key="7">
    <source>
        <dbReference type="ARBA" id="ARBA00022679"/>
    </source>
</evidence>
<evidence type="ECO:0000259" key="18">
    <source>
        <dbReference type="Pfam" id="PF08409"/>
    </source>
</evidence>
<evidence type="ECO:0000256" key="9">
    <source>
        <dbReference type="ARBA" id="ARBA00022737"/>
    </source>
</evidence>
<evidence type="ECO:0000256" key="2">
    <source>
        <dbReference type="ARBA" id="ARBA00004141"/>
    </source>
</evidence>
<feature type="transmembrane region" description="Helical" evidence="17">
    <location>
        <begin position="364"/>
        <end position="386"/>
    </location>
</feature>
<dbReference type="Gene3D" id="1.25.40.10">
    <property type="entry name" value="Tetratricopeptide repeat domain"/>
    <property type="match status" value="1"/>
</dbReference>
<dbReference type="PROSITE" id="PS50293">
    <property type="entry name" value="TPR_REGION"/>
    <property type="match status" value="1"/>
</dbReference>
<dbReference type="EC" id="2.4.1.109" evidence="6"/>
<evidence type="ECO:0000256" key="17">
    <source>
        <dbReference type="SAM" id="Phobius"/>
    </source>
</evidence>
<gene>
    <name evidence="19" type="ORF">PV327_000665</name>
</gene>
<evidence type="ECO:0000256" key="16">
    <source>
        <dbReference type="PROSITE-ProRule" id="PRU00339"/>
    </source>
</evidence>
<comment type="similarity">
    <text evidence="5">Belongs to the TMTC family.</text>
</comment>
<dbReference type="InterPro" id="IPR013618">
    <property type="entry name" value="TMTC_DUF1736"/>
</dbReference>
<dbReference type="GO" id="GO:0030968">
    <property type="term" value="P:endoplasmic reticulum unfolded protein response"/>
    <property type="evidence" value="ECO:0007669"/>
    <property type="project" value="TreeGrafter"/>
</dbReference>
<comment type="caution">
    <text evidence="19">The sequence shown here is derived from an EMBL/GenBank/DDBJ whole genome shotgun (WGS) entry which is preliminary data.</text>
</comment>
<feature type="transmembrane region" description="Helical" evidence="17">
    <location>
        <begin position="289"/>
        <end position="313"/>
    </location>
</feature>
<feature type="transmembrane region" description="Helical" evidence="17">
    <location>
        <begin position="333"/>
        <end position="352"/>
    </location>
</feature>
<comment type="function">
    <text evidence="1">Transfers mannosyl residues to the hydroxyl group of serine or threonine residues.</text>
</comment>
<dbReference type="InterPro" id="IPR019734">
    <property type="entry name" value="TPR_rpt"/>
</dbReference>
<dbReference type="Pfam" id="PF00515">
    <property type="entry name" value="TPR_1"/>
    <property type="match status" value="1"/>
</dbReference>
<evidence type="ECO:0000256" key="1">
    <source>
        <dbReference type="ARBA" id="ARBA00003582"/>
    </source>
</evidence>
<dbReference type="InterPro" id="IPR052346">
    <property type="entry name" value="O-mannosyl-transferase_TMTC"/>
</dbReference>
<feature type="repeat" description="TPR" evidence="16">
    <location>
        <begin position="494"/>
        <end position="527"/>
    </location>
</feature>
<evidence type="ECO:0000256" key="11">
    <source>
        <dbReference type="ARBA" id="ARBA00022824"/>
    </source>
</evidence>
<feature type="transmembrane region" description="Helical" evidence="17">
    <location>
        <begin position="100"/>
        <end position="119"/>
    </location>
</feature>
<proteinExistence type="inferred from homology"/>
<evidence type="ECO:0000256" key="4">
    <source>
        <dbReference type="ARBA" id="ARBA00004922"/>
    </source>
</evidence>
<dbReference type="GO" id="GO:0005783">
    <property type="term" value="C:endoplasmic reticulum"/>
    <property type="evidence" value="ECO:0007669"/>
    <property type="project" value="UniProtKB-SubCell"/>
</dbReference>
<dbReference type="Proteomes" id="UP001168972">
    <property type="component" value="Unassembled WGS sequence"/>
</dbReference>
<keyword evidence="8 17" id="KW-0812">Transmembrane</keyword>
<feature type="transmembrane region" description="Helical" evidence="17">
    <location>
        <begin position="392"/>
        <end position="407"/>
    </location>
</feature>
<evidence type="ECO:0000256" key="13">
    <source>
        <dbReference type="ARBA" id="ARBA00023136"/>
    </source>
</evidence>
<feature type="transmembrane region" description="Helical" evidence="17">
    <location>
        <begin position="151"/>
        <end position="170"/>
    </location>
</feature>
<evidence type="ECO:0000313" key="20">
    <source>
        <dbReference type="Proteomes" id="UP001168972"/>
    </source>
</evidence>
<comment type="pathway">
    <text evidence="4">Protein modification; protein glycosylation.</text>
</comment>
<evidence type="ECO:0000256" key="12">
    <source>
        <dbReference type="ARBA" id="ARBA00022989"/>
    </source>
</evidence>
<evidence type="ECO:0000256" key="10">
    <source>
        <dbReference type="ARBA" id="ARBA00022803"/>
    </source>
</evidence>
<dbReference type="InterPro" id="IPR011990">
    <property type="entry name" value="TPR-like_helical_dom_sf"/>
</dbReference>
<dbReference type="PROSITE" id="PS50005">
    <property type="entry name" value="TPR"/>
    <property type="match status" value="4"/>
</dbReference>
<dbReference type="PANTHER" id="PTHR44227">
    <property type="match status" value="1"/>
</dbReference>
<dbReference type="GO" id="GO:0016020">
    <property type="term" value="C:membrane"/>
    <property type="evidence" value="ECO:0007669"/>
    <property type="project" value="UniProtKB-SubCell"/>
</dbReference>
<evidence type="ECO:0000313" key="19">
    <source>
        <dbReference type="EMBL" id="KAK0182534.1"/>
    </source>
</evidence>
<evidence type="ECO:0000256" key="3">
    <source>
        <dbReference type="ARBA" id="ARBA00004240"/>
    </source>
</evidence>
<dbReference type="SMART" id="SM00028">
    <property type="entry name" value="TPR"/>
    <property type="match status" value="7"/>
</dbReference>
<name>A0AA39G6N1_MICHY</name>
<dbReference type="Pfam" id="PF08409">
    <property type="entry name" value="TMTC_DUF1736"/>
    <property type="match status" value="1"/>
</dbReference>
<dbReference type="Pfam" id="PF13432">
    <property type="entry name" value="TPR_16"/>
    <property type="match status" value="1"/>
</dbReference>
<reference evidence="19" key="1">
    <citation type="journal article" date="2023" name="bioRxiv">
        <title>Scaffold-level genome assemblies of two parasitoid biocontrol wasps reveal the parthenogenesis mechanism and an associated novel virus.</title>
        <authorList>
            <person name="Inwood S."/>
            <person name="Skelly J."/>
            <person name="Guhlin J."/>
            <person name="Harrop T."/>
            <person name="Goldson S."/>
            <person name="Dearden P."/>
        </authorList>
    </citation>
    <scope>NUCLEOTIDE SEQUENCE</scope>
    <source>
        <strain evidence="19">Lincoln</strain>
        <tissue evidence="19">Whole body</tissue>
    </source>
</reference>
<dbReference type="Pfam" id="PF13181">
    <property type="entry name" value="TPR_8"/>
    <property type="match status" value="1"/>
</dbReference>
<evidence type="ECO:0000256" key="8">
    <source>
        <dbReference type="ARBA" id="ARBA00022692"/>
    </source>
</evidence>
<feature type="transmembrane region" description="Helical" evidence="17">
    <location>
        <begin position="12"/>
        <end position="32"/>
    </location>
</feature>
<keyword evidence="20" id="KW-1185">Reference proteome</keyword>
<dbReference type="GO" id="GO:0004169">
    <property type="term" value="F:dolichyl-phosphate-mannose-protein mannosyltransferase activity"/>
    <property type="evidence" value="ECO:0007669"/>
    <property type="project" value="UniProtKB-EC"/>
</dbReference>
<accession>A0AA39G6N1</accession>
<protein>
    <recommendedName>
        <fullName evidence="6">dolichyl-phosphate-mannose--protein mannosyltransferase</fullName>
        <ecNumber evidence="6">2.4.1.109</ecNumber>
    </recommendedName>
</protein>
<evidence type="ECO:0000256" key="15">
    <source>
        <dbReference type="ARBA" id="ARBA00045102"/>
    </source>
</evidence>
<comment type="subcellular location">
    <subcellularLocation>
        <location evidence="3">Endoplasmic reticulum</location>
    </subcellularLocation>
    <subcellularLocation>
        <location evidence="2">Membrane</location>
        <topology evidence="2">Multi-pass membrane protein</topology>
    </subcellularLocation>
</comment>
<feature type="transmembrane region" description="Helical" evidence="17">
    <location>
        <begin position="247"/>
        <end position="268"/>
    </location>
</feature>
<comment type="catalytic activity">
    <reaction evidence="14">
        <text>a di-trans,poly-cis-dolichyl beta-D-mannosyl phosphate + L-threonyl-[protein] = 3-O-(alpha-D-mannosyl)-L-threonyl-[protein] + a di-trans,poly-cis-dolichyl phosphate + H(+)</text>
        <dbReference type="Rhea" id="RHEA:53396"/>
        <dbReference type="Rhea" id="RHEA-COMP:11060"/>
        <dbReference type="Rhea" id="RHEA-COMP:13547"/>
        <dbReference type="Rhea" id="RHEA-COMP:19498"/>
        <dbReference type="Rhea" id="RHEA-COMP:19501"/>
        <dbReference type="ChEBI" id="CHEBI:15378"/>
        <dbReference type="ChEBI" id="CHEBI:30013"/>
        <dbReference type="ChEBI" id="CHEBI:57683"/>
        <dbReference type="ChEBI" id="CHEBI:58211"/>
        <dbReference type="ChEBI" id="CHEBI:137323"/>
        <dbReference type="EC" id="2.4.1.109"/>
    </reaction>
</comment>
<feature type="repeat" description="TPR" evidence="16">
    <location>
        <begin position="664"/>
        <end position="697"/>
    </location>
</feature>
<keyword evidence="13 17" id="KW-0472">Membrane</keyword>
<feature type="repeat" description="TPR" evidence="16">
    <location>
        <begin position="460"/>
        <end position="493"/>
    </location>
</feature>
<dbReference type="Pfam" id="PF13424">
    <property type="entry name" value="TPR_12"/>
    <property type="match status" value="1"/>
</dbReference>
<reference evidence="19" key="2">
    <citation type="submission" date="2023-03" db="EMBL/GenBank/DDBJ databases">
        <authorList>
            <person name="Inwood S.N."/>
            <person name="Skelly J.G."/>
            <person name="Guhlin J."/>
            <person name="Harrop T.W.R."/>
            <person name="Goldson S.G."/>
            <person name="Dearden P.K."/>
        </authorList>
    </citation>
    <scope>NUCLEOTIDE SEQUENCE</scope>
    <source>
        <strain evidence="19">Lincoln</strain>
        <tissue evidence="19">Whole body</tissue>
    </source>
</reference>
<evidence type="ECO:0000256" key="5">
    <source>
        <dbReference type="ARBA" id="ARBA00007882"/>
    </source>
</evidence>
<organism evidence="19 20">
    <name type="scientific">Microctonus hyperodae</name>
    <name type="common">Parasitoid wasp</name>
    <dbReference type="NCBI Taxonomy" id="165561"/>
    <lineage>
        <taxon>Eukaryota</taxon>
        <taxon>Metazoa</taxon>
        <taxon>Ecdysozoa</taxon>
        <taxon>Arthropoda</taxon>
        <taxon>Hexapoda</taxon>
        <taxon>Insecta</taxon>
        <taxon>Pterygota</taxon>
        <taxon>Neoptera</taxon>
        <taxon>Endopterygota</taxon>
        <taxon>Hymenoptera</taxon>
        <taxon>Apocrita</taxon>
        <taxon>Ichneumonoidea</taxon>
        <taxon>Braconidae</taxon>
        <taxon>Euphorinae</taxon>
        <taxon>Microctonus</taxon>
    </lineage>
</organism>
<keyword evidence="12 17" id="KW-1133">Transmembrane helix</keyword>
<keyword evidence="11" id="KW-0256">Endoplasmic reticulum</keyword>